<evidence type="ECO:0000313" key="3">
    <source>
        <dbReference type="Proteomes" id="UP001157418"/>
    </source>
</evidence>
<comment type="caution">
    <text evidence="2">The sequence shown here is derived from an EMBL/GenBank/DDBJ whole genome shotgun (WGS) entry which is preliminary data.</text>
</comment>
<feature type="compositionally biased region" description="Pro residues" evidence="1">
    <location>
        <begin position="24"/>
        <end position="34"/>
    </location>
</feature>
<evidence type="ECO:0000256" key="1">
    <source>
        <dbReference type="SAM" id="MobiDB-lite"/>
    </source>
</evidence>
<dbReference type="AlphaFoldDB" id="A0AAU9PRP3"/>
<evidence type="ECO:0000313" key="2">
    <source>
        <dbReference type="EMBL" id="CAH1452718.1"/>
    </source>
</evidence>
<gene>
    <name evidence="2" type="ORF">LVIROSA_LOCUS38007</name>
</gene>
<feature type="compositionally biased region" description="Basic residues" evidence="1">
    <location>
        <begin position="1"/>
        <end position="10"/>
    </location>
</feature>
<dbReference type="EMBL" id="CAKMRJ010005745">
    <property type="protein sequence ID" value="CAH1452718.1"/>
    <property type="molecule type" value="Genomic_DNA"/>
</dbReference>
<sequence length="109" mass="12714">MHHNQLHRSPLKNITTIASSKPTPSSPPLKPTPQSPRRIYSPESPHLFRNPHQRTIVSHRCHLRRLQRPSLSPRQLLFLTLRYIYGTKTKKLGQAKRKMKKVGAEKKRI</sequence>
<dbReference type="Proteomes" id="UP001157418">
    <property type="component" value="Unassembled WGS sequence"/>
</dbReference>
<name>A0AAU9PRP3_9ASTR</name>
<keyword evidence="3" id="KW-1185">Reference proteome</keyword>
<feature type="region of interest" description="Disordered" evidence="1">
    <location>
        <begin position="1"/>
        <end position="51"/>
    </location>
</feature>
<organism evidence="2 3">
    <name type="scientific">Lactuca virosa</name>
    <dbReference type="NCBI Taxonomy" id="75947"/>
    <lineage>
        <taxon>Eukaryota</taxon>
        <taxon>Viridiplantae</taxon>
        <taxon>Streptophyta</taxon>
        <taxon>Embryophyta</taxon>
        <taxon>Tracheophyta</taxon>
        <taxon>Spermatophyta</taxon>
        <taxon>Magnoliopsida</taxon>
        <taxon>eudicotyledons</taxon>
        <taxon>Gunneridae</taxon>
        <taxon>Pentapetalae</taxon>
        <taxon>asterids</taxon>
        <taxon>campanulids</taxon>
        <taxon>Asterales</taxon>
        <taxon>Asteraceae</taxon>
        <taxon>Cichorioideae</taxon>
        <taxon>Cichorieae</taxon>
        <taxon>Lactucinae</taxon>
        <taxon>Lactuca</taxon>
    </lineage>
</organism>
<protein>
    <submittedName>
        <fullName evidence="2">Uncharacterized protein</fullName>
    </submittedName>
</protein>
<proteinExistence type="predicted"/>
<reference evidence="2 3" key="1">
    <citation type="submission" date="2022-01" db="EMBL/GenBank/DDBJ databases">
        <authorList>
            <person name="Xiong W."/>
            <person name="Schranz E."/>
        </authorList>
    </citation>
    <scope>NUCLEOTIDE SEQUENCE [LARGE SCALE GENOMIC DNA]</scope>
</reference>
<accession>A0AAU9PRP3</accession>